<feature type="signal peptide" evidence="1">
    <location>
        <begin position="1"/>
        <end position="21"/>
    </location>
</feature>
<accession>A0ABX6YQ73</accession>
<name>A0ABX6YQ73_9RHOB</name>
<dbReference type="InterPro" id="IPR028250">
    <property type="entry name" value="DsbDN"/>
</dbReference>
<feature type="domain" description="Thiol:disulfide interchange protein DsbD N-terminal" evidence="2">
    <location>
        <begin position="62"/>
        <end position="166"/>
    </location>
</feature>
<dbReference type="RefSeq" id="WP_083077683.1">
    <property type="nucleotide sequence ID" value="NZ_CP053562.1"/>
</dbReference>
<gene>
    <name evidence="3" type="ORF">AKL02_002905</name>
</gene>
<feature type="chain" id="PRO_5046758880" description="Thiol:disulfide interchange protein DsbD N-terminal domain-containing protein" evidence="1">
    <location>
        <begin position="22"/>
        <end position="285"/>
    </location>
</feature>
<dbReference type="EMBL" id="CP053562">
    <property type="protein sequence ID" value="QPZ89944.1"/>
    <property type="molecule type" value="Genomic_DNA"/>
</dbReference>
<dbReference type="Proteomes" id="UP000192422">
    <property type="component" value="Chromosome"/>
</dbReference>
<evidence type="ECO:0000313" key="3">
    <source>
        <dbReference type="EMBL" id="QPZ89944.1"/>
    </source>
</evidence>
<keyword evidence="4" id="KW-1185">Reference proteome</keyword>
<dbReference type="Pfam" id="PF11412">
    <property type="entry name" value="DsbD_N"/>
    <property type="match status" value="1"/>
</dbReference>
<protein>
    <recommendedName>
        <fullName evidence="2">Thiol:disulfide interchange protein DsbD N-terminal domain-containing protein</fullName>
    </recommendedName>
</protein>
<organism evidence="3 4">
    <name type="scientific">Thioclava electrotropha</name>
    <dbReference type="NCBI Taxonomy" id="1549850"/>
    <lineage>
        <taxon>Bacteria</taxon>
        <taxon>Pseudomonadati</taxon>
        <taxon>Pseudomonadota</taxon>
        <taxon>Alphaproteobacteria</taxon>
        <taxon>Rhodobacterales</taxon>
        <taxon>Paracoccaceae</taxon>
        <taxon>Thioclava</taxon>
    </lineage>
</organism>
<proteinExistence type="predicted"/>
<evidence type="ECO:0000259" key="2">
    <source>
        <dbReference type="Pfam" id="PF11412"/>
    </source>
</evidence>
<sequence length="285" mass="29971">MTRLLPVMGILLGCCPLGVAAQEAVAQIAAQEQVTPQDASMPALPTPPGLEQAQLRAGGKGANGTRMAALEIALAPGWKTYWRSPGDAGIPPQIQFTGSSNLASAVVHWPAPEVFLSSGMRTVGYHDGVVLPISVTPKDPGKPVLLKADVMIGICDNICVPVSLQLQTEVSGDGAPDPKIQAALAREPRKIDPQTRCETEPTRDGVRLTARVDLPPAIGTENALLELASRPVWVSEADSHREGGTLVTSADFVPPDAKPFDLDPSDLRITVLSDRGAVEIMGCTE</sequence>
<evidence type="ECO:0000256" key="1">
    <source>
        <dbReference type="SAM" id="SignalP"/>
    </source>
</evidence>
<evidence type="ECO:0000313" key="4">
    <source>
        <dbReference type="Proteomes" id="UP000192422"/>
    </source>
</evidence>
<reference evidence="3 4" key="1">
    <citation type="submission" date="2020-05" db="EMBL/GenBank/DDBJ databases">
        <title>Thioclava electrotropha strain Elox9 finished genome.</title>
        <authorList>
            <person name="Rowe A.R."/>
            <person name="Wilbanks E.G."/>
        </authorList>
    </citation>
    <scope>NUCLEOTIDE SEQUENCE [LARGE SCALE GENOMIC DNA]</scope>
    <source>
        <strain evidence="3 4">Elox9</strain>
    </source>
</reference>
<keyword evidence="1" id="KW-0732">Signal</keyword>